<evidence type="ECO:0000256" key="1">
    <source>
        <dbReference type="ARBA" id="ARBA00023157"/>
    </source>
</evidence>
<feature type="chain" id="PRO_5041015349" description="Hydrophobin" evidence="2">
    <location>
        <begin position="18"/>
        <end position="111"/>
    </location>
</feature>
<accession>A0A2V1DUF1</accession>
<name>A0A2V1DUF1_9PLEO</name>
<comment type="subcellular location">
    <subcellularLocation>
        <location evidence="2">Secreted</location>
        <location evidence="2">Cell wall</location>
    </subcellularLocation>
</comment>
<evidence type="ECO:0000313" key="3">
    <source>
        <dbReference type="EMBL" id="PVI00894.1"/>
    </source>
</evidence>
<dbReference type="Pfam" id="PF01185">
    <property type="entry name" value="Hydrophobin"/>
    <property type="match status" value="1"/>
</dbReference>
<keyword evidence="2" id="KW-0964">Secreted</keyword>
<protein>
    <recommendedName>
        <fullName evidence="2">Hydrophobin</fullName>
    </recommendedName>
</protein>
<keyword evidence="1 2" id="KW-1015">Disulfide bond</keyword>
<feature type="signal peptide" evidence="2">
    <location>
        <begin position="1"/>
        <end position="17"/>
    </location>
</feature>
<comment type="similarity">
    <text evidence="2">Belongs to the fungal hydrophobin family.</text>
</comment>
<sequence length="111" mass="11648">MYSKILAIFALASMATALVPRNDKEPATWGEYGAQACGNGQTISCCNEEDGDAGLDLDLDLNVLAAKCAPFNGLLLNLPLGQKACEGNVACCEKGDQIGVINLNVECNKIL</sequence>
<dbReference type="EMBL" id="KZ805366">
    <property type="protein sequence ID" value="PVI00894.1"/>
    <property type="molecule type" value="Genomic_DNA"/>
</dbReference>
<dbReference type="GO" id="GO:0009277">
    <property type="term" value="C:fungal-type cell wall"/>
    <property type="evidence" value="ECO:0007669"/>
    <property type="project" value="InterPro"/>
</dbReference>
<dbReference type="GO" id="GO:0005199">
    <property type="term" value="F:structural constituent of cell wall"/>
    <property type="evidence" value="ECO:0007669"/>
    <property type="project" value="InterPro"/>
</dbReference>
<proteinExistence type="inferred from homology"/>
<reference evidence="3 4" key="1">
    <citation type="journal article" date="2018" name="Sci. Rep.">
        <title>Comparative genomics provides insights into the lifestyle and reveals functional heterogeneity of dark septate endophytic fungi.</title>
        <authorList>
            <person name="Knapp D.G."/>
            <person name="Nemeth J.B."/>
            <person name="Barry K."/>
            <person name="Hainaut M."/>
            <person name="Henrissat B."/>
            <person name="Johnson J."/>
            <person name="Kuo A."/>
            <person name="Lim J.H.P."/>
            <person name="Lipzen A."/>
            <person name="Nolan M."/>
            <person name="Ohm R.A."/>
            <person name="Tamas L."/>
            <person name="Grigoriev I.V."/>
            <person name="Spatafora J.W."/>
            <person name="Nagy L.G."/>
            <person name="Kovacs G.M."/>
        </authorList>
    </citation>
    <scope>NUCLEOTIDE SEQUENCE [LARGE SCALE GENOMIC DNA]</scope>
    <source>
        <strain evidence="3 4">DSE2036</strain>
    </source>
</reference>
<gene>
    <name evidence="3" type="ORF">DM02DRAFT_614053</name>
</gene>
<evidence type="ECO:0000256" key="2">
    <source>
        <dbReference type="RuleBase" id="RU365009"/>
    </source>
</evidence>
<keyword evidence="2" id="KW-0134">Cell wall</keyword>
<dbReference type="InterPro" id="IPR001338">
    <property type="entry name" value="Class_I_Hydrophobin"/>
</dbReference>
<dbReference type="Proteomes" id="UP000244855">
    <property type="component" value="Unassembled WGS sequence"/>
</dbReference>
<dbReference type="AlphaFoldDB" id="A0A2V1DUF1"/>
<keyword evidence="4" id="KW-1185">Reference proteome</keyword>
<evidence type="ECO:0000313" key="4">
    <source>
        <dbReference type="Proteomes" id="UP000244855"/>
    </source>
</evidence>
<organism evidence="3 4">
    <name type="scientific">Periconia macrospinosa</name>
    <dbReference type="NCBI Taxonomy" id="97972"/>
    <lineage>
        <taxon>Eukaryota</taxon>
        <taxon>Fungi</taxon>
        <taxon>Dikarya</taxon>
        <taxon>Ascomycota</taxon>
        <taxon>Pezizomycotina</taxon>
        <taxon>Dothideomycetes</taxon>
        <taxon>Pleosporomycetidae</taxon>
        <taxon>Pleosporales</taxon>
        <taxon>Massarineae</taxon>
        <taxon>Periconiaceae</taxon>
        <taxon>Periconia</taxon>
    </lineage>
</organism>
<keyword evidence="2" id="KW-0732">Signal</keyword>